<dbReference type="EMBL" id="CP013650">
    <property type="protein sequence ID" value="ALS99390.1"/>
    <property type="molecule type" value="Genomic_DNA"/>
</dbReference>
<proteinExistence type="inferred from homology"/>
<dbReference type="AlphaFoldDB" id="A0A0U3AE99"/>
<dbReference type="PANTHER" id="PTHR42727">
    <property type="entry name" value="PHOSPHATE TRANSPORT SYSTEM PERMEASE PROTEIN"/>
    <property type="match status" value="1"/>
</dbReference>
<keyword evidence="4 5" id="KW-0472">Membrane</keyword>
<keyword evidence="3 5" id="KW-1133">Transmembrane helix</keyword>
<dbReference type="Pfam" id="PF00528">
    <property type="entry name" value="BPD_transp_1"/>
    <property type="match status" value="1"/>
</dbReference>
<dbReference type="InterPro" id="IPR035906">
    <property type="entry name" value="MetI-like_sf"/>
</dbReference>
<evidence type="ECO:0000256" key="1">
    <source>
        <dbReference type="ARBA" id="ARBA00004651"/>
    </source>
</evidence>
<feature type="transmembrane region" description="Helical" evidence="5">
    <location>
        <begin position="551"/>
        <end position="570"/>
    </location>
</feature>
<dbReference type="STRING" id="1526571.AT746_14740"/>
<gene>
    <name evidence="7" type="ORF">AT746_14740</name>
</gene>
<dbReference type="KEGG" id="lal:AT746_14740"/>
<evidence type="ECO:0000256" key="4">
    <source>
        <dbReference type="ARBA" id="ARBA00023136"/>
    </source>
</evidence>
<dbReference type="PROSITE" id="PS50928">
    <property type="entry name" value="ABC_TM1"/>
    <property type="match status" value="1"/>
</dbReference>
<accession>A0A0U3AE99</accession>
<dbReference type="InterPro" id="IPR000515">
    <property type="entry name" value="MetI-like"/>
</dbReference>
<evidence type="ECO:0000256" key="2">
    <source>
        <dbReference type="ARBA" id="ARBA00022692"/>
    </source>
</evidence>
<dbReference type="PANTHER" id="PTHR42727:SF1">
    <property type="entry name" value="PHOSPHATE TRANSPORT SYSTEM PERMEASE"/>
    <property type="match status" value="1"/>
</dbReference>
<feature type="domain" description="ABC transmembrane type-1" evidence="6">
    <location>
        <begin position="403"/>
        <end position="686"/>
    </location>
</feature>
<feature type="transmembrane region" description="Helical" evidence="5">
    <location>
        <begin position="444"/>
        <end position="464"/>
    </location>
</feature>
<reference evidence="7 8" key="1">
    <citation type="submission" date="2015-12" db="EMBL/GenBank/DDBJ databases">
        <title>Complete genome of Lacimicrobium alkaliphilum KCTC 32984.</title>
        <authorList>
            <person name="Kim S.-G."/>
            <person name="Lee Y.-J."/>
        </authorList>
    </citation>
    <scope>NUCLEOTIDE SEQUENCE [LARGE SCALE GENOMIC DNA]</scope>
    <source>
        <strain evidence="7 8">YelD216</strain>
    </source>
</reference>
<evidence type="ECO:0000313" key="7">
    <source>
        <dbReference type="EMBL" id="ALS99390.1"/>
    </source>
</evidence>
<dbReference type="Gene3D" id="1.10.3720.10">
    <property type="entry name" value="MetI-like"/>
    <property type="match status" value="1"/>
</dbReference>
<feature type="transmembrane region" description="Helical" evidence="5">
    <location>
        <begin position="512"/>
        <end position="531"/>
    </location>
</feature>
<dbReference type="Proteomes" id="UP000068447">
    <property type="component" value="Chromosome"/>
</dbReference>
<feature type="transmembrane region" description="Helical" evidence="5">
    <location>
        <begin position="663"/>
        <end position="686"/>
    </location>
</feature>
<organism evidence="7 8">
    <name type="scientific">Lacimicrobium alkaliphilum</name>
    <dbReference type="NCBI Taxonomy" id="1526571"/>
    <lineage>
        <taxon>Bacteria</taxon>
        <taxon>Pseudomonadati</taxon>
        <taxon>Pseudomonadota</taxon>
        <taxon>Gammaproteobacteria</taxon>
        <taxon>Alteromonadales</taxon>
        <taxon>Alteromonadaceae</taxon>
        <taxon>Lacimicrobium</taxon>
    </lineage>
</organism>
<evidence type="ECO:0000256" key="5">
    <source>
        <dbReference type="RuleBase" id="RU363032"/>
    </source>
</evidence>
<evidence type="ECO:0000313" key="8">
    <source>
        <dbReference type="Proteomes" id="UP000068447"/>
    </source>
</evidence>
<sequence length="700" mass="78568">MQLSQHPSHKGRARRDRFAGRIITIGGLTVLVTLAVLIWHLLYVTSPLLLSPSLKPVNSWATPEKERVLLLEDLSAGRAILSMTEDCQLNLYQSGESDSSLELLRSMPQLCQLNTRALHHGGERYLFQLGADGVVRMERLIRVAQRIERMQELSFLVKPAVPQIIQQWQVALSERWLAVAIQSDKQWHVHWVSRDRPLQNFTQELDGSGQLLLLPSVRTALWYKEGEVVFASTDSHQRIYTDRPVEKVSAFPDHKAVLIGLEGGEVQKWSSFNQQGQFIYQQIYTLPEPVSLQQMQMVSGKDLGVILTRNQELLLFLGSTGEILQRQSLSQPGRSFLLAGNKLFMQHQQSIEQWQIDNASSIVSFESLWSEVWYHGYEEPDTIWQSTTSADNAQAKYSLVPLVIGSLKAALFALMVAIPLALGAAIYTAYFVPDSLRNWLKPGIEMLEAVPSVVIGFIAAIWLIPVVEDHLLAIVLFLWGLPLGLIISAFLQKPISRWLSLKWQSGWELLMAVPLVLLVAWLAFLIGEGVQDWLWPQGWFTDSETYSSKNALVVALALGIAIVPSIYSLAEDAIYEVPAHLRQASFALGATRSQTLRYVVLVAAYPGIFSSVMLGLSRAFGETMIVLMVTGNTPVSDWDPFSGLRALTANIAIELPEAEVGSIHYRILFFTALLLFAFTFVINTFAELIRGRLRRHYQNV</sequence>
<keyword evidence="2 5" id="KW-0812">Transmembrane</keyword>
<evidence type="ECO:0000256" key="3">
    <source>
        <dbReference type="ARBA" id="ARBA00022989"/>
    </source>
</evidence>
<dbReference type="SUPFAM" id="SSF161098">
    <property type="entry name" value="MetI-like"/>
    <property type="match status" value="2"/>
</dbReference>
<dbReference type="GO" id="GO:0055085">
    <property type="term" value="P:transmembrane transport"/>
    <property type="evidence" value="ECO:0007669"/>
    <property type="project" value="InterPro"/>
</dbReference>
<feature type="transmembrane region" description="Helical" evidence="5">
    <location>
        <begin position="470"/>
        <end position="491"/>
    </location>
</feature>
<name>A0A0U3AE99_9ALTE</name>
<evidence type="ECO:0000259" key="6">
    <source>
        <dbReference type="PROSITE" id="PS50928"/>
    </source>
</evidence>
<dbReference type="CDD" id="cd06261">
    <property type="entry name" value="TM_PBP2"/>
    <property type="match status" value="1"/>
</dbReference>
<dbReference type="GO" id="GO:0005886">
    <property type="term" value="C:plasma membrane"/>
    <property type="evidence" value="ECO:0007669"/>
    <property type="project" value="UniProtKB-SubCell"/>
</dbReference>
<feature type="transmembrane region" description="Helical" evidence="5">
    <location>
        <begin position="409"/>
        <end position="432"/>
    </location>
</feature>
<keyword evidence="5" id="KW-0813">Transport</keyword>
<feature type="transmembrane region" description="Helical" evidence="5">
    <location>
        <begin position="21"/>
        <end position="42"/>
    </location>
</feature>
<comment type="similarity">
    <text evidence="5">Belongs to the binding-protein-dependent transport system permease family.</text>
</comment>
<feature type="transmembrane region" description="Helical" evidence="5">
    <location>
        <begin position="598"/>
        <end position="620"/>
    </location>
</feature>
<comment type="subcellular location">
    <subcellularLocation>
        <location evidence="1 5">Cell membrane</location>
        <topology evidence="1 5">Multi-pass membrane protein</topology>
    </subcellularLocation>
</comment>
<dbReference type="OrthoDB" id="9785113at2"/>
<protein>
    <recommendedName>
        <fullName evidence="6">ABC transmembrane type-1 domain-containing protein</fullName>
    </recommendedName>
</protein>
<keyword evidence="8" id="KW-1185">Reference proteome</keyword>
<dbReference type="RefSeq" id="WP_062481631.1">
    <property type="nucleotide sequence ID" value="NZ_CP013650.1"/>
</dbReference>